<feature type="region of interest" description="Disordered" evidence="1">
    <location>
        <begin position="1"/>
        <end position="50"/>
    </location>
</feature>
<feature type="compositionally biased region" description="Low complexity" evidence="1">
    <location>
        <begin position="94"/>
        <end position="110"/>
    </location>
</feature>
<feature type="transmembrane region" description="Helical" evidence="2">
    <location>
        <begin position="54"/>
        <end position="76"/>
    </location>
</feature>
<name>A0ABN1Q8D9_9ACTN</name>
<accession>A0ABN1Q8D9</accession>
<feature type="compositionally biased region" description="Pro residues" evidence="1">
    <location>
        <begin position="28"/>
        <end position="47"/>
    </location>
</feature>
<dbReference type="Gene3D" id="2.130.10.10">
    <property type="entry name" value="YVTN repeat-like/Quinoprotein amine dehydrogenase"/>
    <property type="match status" value="1"/>
</dbReference>
<dbReference type="InterPro" id="IPR002372">
    <property type="entry name" value="PQQ_rpt_dom"/>
</dbReference>
<protein>
    <recommendedName>
        <fullName evidence="3">Pyrrolo-quinoline quinone repeat domain-containing protein</fullName>
    </recommendedName>
</protein>
<evidence type="ECO:0000259" key="3">
    <source>
        <dbReference type="Pfam" id="PF13360"/>
    </source>
</evidence>
<dbReference type="RefSeq" id="WP_343952368.1">
    <property type="nucleotide sequence ID" value="NZ_BAAAHQ010000025.1"/>
</dbReference>
<reference evidence="4 5" key="1">
    <citation type="journal article" date="2019" name="Int. J. Syst. Evol. Microbiol.">
        <title>The Global Catalogue of Microorganisms (GCM) 10K type strain sequencing project: providing services to taxonomists for standard genome sequencing and annotation.</title>
        <authorList>
            <consortium name="The Broad Institute Genomics Platform"/>
            <consortium name="The Broad Institute Genome Sequencing Center for Infectious Disease"/>
            <person name="Wu L."/>
            <person name="Ma J."/>
        </authorList>
    </citation>
    <scope>NUCLEOTIDE SEQUENCE [LARGE SCALE GENOMIC DNA]</scope>
    <source>
        <strain evidence="4 5">JCM 11136</strain>
    </source>
</reference>
<dbReference type="InterPro" id="IPR011047">
    <property type="entry name" value="Quinoprotein_ADH-like_sf"/>
</dbReference>
<dbReference type="InterPro" id="IPR015943">
    <property type="entry name" value="WD40/YVTN_repeat-like_dom_sf"/>
</dbReference>
<dbReference type="EMBL" id="BAAAHQ010000025">
    <property type="protein sequence ID" value="GAA0939015.1"/>
    <property type="molecule type" value="Genomic_DNA"/>
</dbReference>
<dbReference type="SUPFAM" id="SSF50998">
    <property type="entry name" value="Quinoprotein alcohol dehydrogenase-like"/>
    <property type="match status" value="1"/>
</dbReference>
<dbReference type="PANTHER" id="PTHR34512">
    <property type="entry name" value="CELL SURFACE PROTEIN"/>
    <property type="match status" value="1"/>
</dbReference>
<proteinExistence type="predicted"/>
<feature type="domain" description="Pyrrolo-quinoline quinone repeat" evidence="3">
    <location>
        <begin position="148"/>
        <end position="269"/>
    </location>
</feature>
<dbReference type="Pfam" id="PF13360">
    <property type="entry name" value="PQQ_2"/>
    <property type="match status" value="1"/>
</dbReference>
<gene>
    <name evidence="4" type="ORF">GCM10009560_49320</name>
</gene>
<keyword evidence="2" id="KW-0472">Membrane</keyword>
<feature type="compositionally biased region" description="Pro residues" evidence="1">
    <location>
        <begin position="1"/>
        <end position="11"/>
    </location>
</feature>
<feature type="region of interest" description="Disordered" evidence="1">
    <location>
        <begin position="82"/>
        <end position="120"/>
    </location>
</feature>
<keyword evidence="5" id="KW-1185">Reference proteome</keyword>
<comment type="caution">
    <text evidence="4">The sequence shown here is derived from an EMBL/GenBank/DDBJ whole genome shotgun (WGS) entry which is preliminary data.</text>
</comment>
<evidence type="ECO:0000256" key="2">
    <source>
        <dbReference type="SAM" id="Phobius"/>
    </source>
</evidence>
<evidence type="ECO:0000313" key="4">
    <source>
        <dbReference type="EMBL" id="GAA0939015.1"/>
    </source>
</evidence>
<sequence length="530" mass="57095">MSHPPLPPQGHRPPDPHHRPHGMHGPPGNHPGSPPGYPGPPGDPGRPPGRRRTALILAAAAFAVVLVVGLGTVLHLNGSFRGGDQETRQAAQKTSASPSSSTTAPTSAPPFAKSEAEPPARANVAARELFRVPQPVKNGDDSIASDGSWATDSLYISGGEGDVRAYHATTGKKAWTVDLTGTICEASPGITTEGLIAVLSTKKPGKNAHCTQLTVIDVDEGRKLWTATTPGEHQSRGWGTSVAVTDALVAVGWEHRAVVYQAGTGRQLTVAEAGCDNRTFAGQERMLSVAVCGKEVVLHDHSPETGKPTQTITLPPQVTNARIVSTDPLVLATMTKLPFLDAEKYMTMKVDQLMVLTREGRVQATVDVATGYEIGCDERDTVCDQAVVTDDTVYTVTAVESLTRANRVVAFDLVTGRRKWSAVSDTGTDRKATKHRLVPIRAENDALLAYLTSTFRAKSEVVRFGPDGRRETLLRMPDTREINDTQVNMASSSGVRETPRFVNGRLYLHMRRSFWWHLTDPVMTLAFGPR</sequence>
<dbReference type="PANTHER" id="PTHR34512:SF30">
    <property type="entry name" value="OUTER MEMBRANE PROTEIN ASSEMBLY FACTOR BAMB"/>
    <property type="match status" value="1"/>
</dbReference>
<keyword evidence="2" id="KW-1133">Transmembrane helix</keyword>
<evidence type="ECO:0000313" key="5">
    <source>
        <dbReference type="Proteomes" id="UP001501578"/>
    </source>
</evidence>
<keyword evidence="2" id="KW-0812">Transmembrane</keyword>
<organism evidence="4 5">
    <name type="scientific">Nonomuraea longicatena</name>
    <dbReference type="NCBI Taxonomy" id="83682"/>
    <lineage>
        <taxon>Bacteria</taxon>
        <taxon>Bacillati</taxon>
        <taxon>Actinomycetota</taxon>
        <taxon>Actinomycetes</taxon>
        <taxon>Streptosporangiales</taxon>
        <taxon>Streptosporangiaceae</taxon>
        <taxon>Nonomuraea</taxon>
    </lineage>
</organism>
<dbReference type="Proteomes" id="UP001501578">
    <property type="component" value="Unassembled WGS sequence"/>
</dbReference>
<evidence type="ECO:0000256" key="1">
    <source>
        <dbReference type="SAM" id="MobiDB-lite"/>
    </source>
</evidence>